<evidence type="ECO:0000256" key="1">
    <source>
        <dbReference type="ARBA" id="ARBA00023015"/>
    </source>
</evidence>
<dbReference type="PROSITE" id="PS50995">
    <property type="entry name" value="HTH_MARR_2"/>
    <property type="match status" value="1"/>
</dbReference>
<sequence>MEGYRAEESLGFYIGSVRSRLINALDVKLAPLGLTSAQWLVLVRVQARPGCTAAELCRCINTDTGSMTRMVDRLEEKGFIRRVRSQEDRRVVHLEMTEAGKALYPQVIPPVVDLLNVHLQGFSQEELDMLIGFLKRILANNEISFSGS</sequence>
<protein>
    <submittedName>
        <fullName evidence="5">MarR family transcriptional regulator</fullName>
    </submittedName>
</protein>
<dbReference type="PROSITE" id="PS01117">
    <property type="entry name" value="HTH_MARR_1"/>
    <property type="match status" value="1"/>
</dbReference>
<keyword evidence="3" id="KW-0804">Transcription</keyword>
<dbReference type="RefSeq" id="WP_246034600.1">
    <property type="nucleotide sequence ID" value="NZ_SNVV01000001.1"/>
</dbReference>
<evidence type="ECO:0000259" key="4">
    <source>
        <dbReference type="PROSITE" id="PS50995"/>
    </source>
</evidence>
<evidence type="ECO:0000313" key="6">
    <source>
        <dbReference type="Proteomes" id="UP000295129"/>
    </source>
</evidence>
<accession>A0A4R6EFD8</accession>
<feature type="domain" description="HTH marR-type" evidence="4">
    <location>
        <begin position="1"/>
        <end position="139"/>
    </location>
</feature>
<dbReference type="InterPro" id="IPR000835">
    <property type="entry name" value="HTH_MarR-typ"/>
</dbReference>
<dbReference type="GO" id="GO:0003677">
    <property type="term" value="F:DNA binding"/>
    <property type="evidence" value="ECO:0007669"/>
    <property type="project" value="UniProtKB-KW"/>
</dbReference>
<dbReference type="GO" id="GO:0003700">
    <property type="term" value="F:DNA-binding transcription factor activity"/>
    <property type="evidence" value="ECO:0007669"/>
    <property type="project" value="InterPro"/>
</dbReference>
<dbReference type="PRINTS" id="PR00598">
    <property type="entry name" value="HTHMARR"/>
</dbReference>
<dbReference type="SUPFAM" id="SSF46785">
    <property type="entry name" value="Winged helix' DNA-binding domain"/>
    <property type="match status" value="1"/>
</dbReference>
<proteinExistence type="predicted"/>
<keyword evidence="1" id="KW-0805">Transcription regulation</keyword>
<dbReference type="EMBL" id="SNVV01000001">
    <property type="protein sequence ID" value="TDN56970.1"/>
    <property type="molecule type" value="Genomic_DNA"/>
</dbReference>
<dbReference type="PANTHER" id="PTHR42756:SF1">
    <property type="entry name" value="TRANSCRIPTIONAL REPRESSOR OF EMRAB OPERON"/>
    <property type="match status" value="1"/>
</dbReference>
<dbReference type="InterPro" id="IPR023187">
    <property type="entry name" value="Tscrpt_reg_MarR-type_CS"/>
</dbReference>
<comment type="caution">
    <text evidence="5">The sequence shown here is derived from an EMBL/GenBank/DDBJ whole genome shotgun (WGS) entry which is preliminary data.</text>
</comment>
<keyword evidence="6" id="KW-1185">Reference proteome</keyword>
<dbReference type="AlphaFoldDB" id="A0A4R6EFD8"/>
<reference evidence="5 6" key="1">
    <citation type="submission" date="2019-03" db="EMBL/GenBank/DDBJ databases">
        <title>Genomic Encyclopedia of Type Strains, Phase IV (KMG-IV): sequencing the most valuable type-strain genomes for metagenomic binning, comparative biology and taxonomic classification.</title>
        <authorList>
            <person name="Goeker M."/>
        </authorList>
    </citation>
    <scope>NUCLEOTIDE SEQUENCE [LARGE SCALE GENOMIC DNA]</scope>
    <source>
        <strain evidence="5 6">DSM 12121</strain>
    </source>
</reference>
<keyword evidence="2" id="KW-0238">DNA-binding</keyword>
<evidence type="ECO:0000313" key="5">
    <source>
        <dbReference type="EMBL" id="TDN56970.1"/>
    </source>
</evidence>
<dbReference type="Proteomes" id="UP000295129">
    <property type="component" value="Unassembled WGS sequence"/>
</dbReference>
<dbReference type="InterPro" id="IPR036388">
    <property type="entry name" value="WH-like_DNA-bd_sf"/>
</dbReference>
<name>A0A4R6EFD8_9RHOO</name>
<evidence type="ECO:0000256" key="2">
    <source>
        <dbReference type="ARBA" id="ARBA00023125"/>
    </source>
</evidence>
<dbReference type="Gene3D" id="1.10.10.10">
    <property type="entry name" value="Winged helix-like DNA-binding domain superfamily/Winged helix DNA-binding domain"/>
    <property type="match status" value="1"/>
</dbReference>
<dbReference type="PANTHER" id="PTHR42756">
    <property type="entry name" value="TRANSCRIPTIONAL REGULATOR, MARR"/>
    <property type="match status" value="1"/>
</dbReference>
<dbReference type="Pfam" id="PF01047">
    <property type="entry name" value="MarR"/>
    <property type="match status" value="1"/>
</dbReference>
<dbReference type="InterPro" id="IPR036390">
    <property type="entry name" value="WH_DNA-bd_sf"/>
</dbReference>
<gene>
    <name evidence="5" type="ORF">C7389_101352</name>
</gene>
<dbReference type="SMART" id="SM00347">
    <property type="entry name" value="HTH_MARR"/>
    <property type="match status" value="1"/>
</dbReference>
<organism evidence="5 6">
    <name type="scientific">Azoarcus indigens</name>
    <dbReference type="NCBI Taxonomy" id="29545"/>
    <lineage>
        <taxon>Bacteria</taxon>
        <taxon>Pseudomonadati</taxon>
        <taxon>Pseudomonadota</taxon>
        <taxon>Betaproteobacteria</taxon>
        <taxon>Rhodocyclales</taxon>
        <taxon>Zoogloeaceae</taxon>
        <taxon>Azoarcus</taxon>
    </lineage>
</organism>
<evidence type="ECO:0000256" key="3">
    <source>
        <dbReference type="ARBA" id="ARBA00023163"/>
    </source>
</evidence>